<evidence type="ECO:0000313" key="7">
    <source>
        <dbReference type="Proteomes" id="UP001519271"/>
    </source>
</evidence>
<dbReference type="InterPro" id="IPR009078">
    <property type="entry name" value="Ferritin-like_SF"/>
</dbReference>
<gene>
    <name evidence="6" type="ORF">J2Z34_001087</name>
</gene>
<dbReference type="CDD" id="cd01044">
    <property type="entry name" value="Ferritin_CCC1_N"/>
    <property type="match status" value="1"/>
</dbReference>
<dbReference type="InterPro" id="IPR008217">
    <property type="entry name" value="Ccc1_fam"/>
</dbReference>
<dbReference type="InterPro" id="IPR039376">
    <property type="entry name" value="Ferritin_CCC1_N"/>
</dbReference>
<dbReference type="Pfam" id="PF01988">
    <property type="entry name" value="VIT1"/>
    <property type="match status" value="1"/>
</dbReference>
<keyword evidence="3 5" id="KW-1133">Transmembrane helix</keyword>
<dbReference type="RefSeq" id="WP_209458839.1">
    <property type="nucleotide sequence ID" value="NZ_JAGGKC010000007.1"/>
</dbReference>
<evidence type="ECO:0000256" key="4">
    <source>
        <dbReference type="ARBA" id="ARBA00023136"/>
    </source>
</evidence>
<keyword evidence="4 5" id="KW-0472">Membrane</keyword>
<name>A0ABS4G242_9CLOT</name>
<dbReference type="EMBL" id="JAGGKC010000007">
    <property type="protein sequence ID" value="MBP1918610.1"/>
    <property type="molecule type" value="Genomic_DNA"/>
</dbReference>
<organism evidence="6 7">
    <name type="scientific">Youngiibacter multivorans</name>
    <dbReference type="NCBI Taxonomy" id="937251"/>
    <lineage>
        <taxon>Bacteria</taxon>
        <taxon>Bacillati</taxon>
        <taxon>Bacillota</taxon>
        <taxon>Clostridia</taxon>
        <taxon>Eubacteriales</taxon>
        <taxon>Clostridiaceae</taxon>
        <taxon>Youngiibacter</taxon>
    </lineage>
</organism>
<accession>A0ABS4G242</accession>
<protein>
    <submittedName>
        <fullName evidence="6">VIT1/CCC1 family predicted Fe2+/Mn2+ transporter</fullName>
    </submittedName>
</protein>
<evidence type="ECO:0000256" key="5">
    <source>
        <dbReference type="SAM" id="Phobius"/>
    </source>
</evidence>
<dbReference type="SUPFAM" id="SSF47240">
    <property type="entry name" value="Ferritin-like"/>
    <property type="match status" value="1"/>
</dbReference>
<feature type="transmembrane region" description="Helical" evidence="5">
    <location>
        <begin position="169"/>
        <end position="186"/>
    </location>
</feature>
<reference evidence="6 7" key="1">
    <citation type="submission" date="2021-03" db="EMBL/GenBank/DDBJ databases">
        <title>Genomic Encyclopedia of Type Strains, Phase IV (KMG-IV): sequencing the most valuable type-strain genomes for metagenomic binning, comparative biology and taxonomic classification.</title>
        <authorList>
            <person name="Goeker M."/>
        </authorList>
    </citation>
    <scope>NUCLEOTIDE SEQUENCE [LARGE SCALE GENOMIC DNA]</scope>
    <source>
        <strain evidence="6 7">DSM 6139</strain>
    </source>
</reference>
<evidence type="ECO:0000256" key="2">
    <source>
        <dbReference type="ARBA" id="ARBA00022692"/>
    </source>
</evidence>
<evidence type="ECO:0000313" key="6">
    <source>
        <dbReference type="EMBL" id="MBP1918610.1"/>
    </source>
</evidence>
<evidence type="ECO:0000256" key="3">
    <source>
        <dbReference type="ARBA" id="ARBA00022989"/>
    </source>
</evidence>
<dbReference type="Proteomes" id="UP001519271">
    <property type="component" value="Unassembled WGS sequence"/>
</dbReference>
<comment type="subcellular location">
    <subcellularLocation>
        <location evidence="1">Endomembrane system</location>
        <topology evidence="1">Multi-pass membrane protein</topology>
    </subcellularLocation>
</comment>
<keyword evidence="7" id="KW-1185">Reference proteome</keyword>
<proteinExistence type="predicted"/>
<keyword evidence="2 5" id="KW-0812">Transmembrane</keyword>
<feature type="transmembrane region" description="Helical" evidence="5">
    <location>
        <begin position="265"/>
        <end position="286"/>
    </location>
</feature>
<sequence>MEITENIRKTLLEYQKSEATGAEIYRRISGIVKDENDKATLLKIATEEDRHAAIWKRYTKTSIGYNRWHVLFYTLLAKLFGYTFAIKLMEKGENATIDNYTKDPEFIKAVPESARITEEEEAHEDALIGMLDEEKLKYMGSIVLGLNDALVEISGSLAGFTFAMGSNKLISMAGLITGISATLSMASSEYLSNRSEGSSNPLKSSIYTGFAYLIAVVLMIMPFLLLPDQMHYQALFLTMIIVVGIIFVFNFYLSVAKDYDFKTRFLEMASISLGVAALSFFIGIAVKNFLGVEL</sequence>
<evidence type="ECO:0000256" key="1">
    <source>
        <dbReference type="ARBA" id="ARBA00004127"/>
    </source>
</evidence>
<feature type="transmembrane region" description="Helical" evidence="5">
    <location>
        <begin position="206"/>
        <end position="226"/>
    </location>
</feature>
<dbReference type="CDD" id="cd02431">
    <property type="entry name" value="Ferritin_CCC1_C"/>
    <property type="match status" value="1"/>
</dbReference>
<feature type="transmembrane region" description="Helical" evidence="5">
    <location>
        <begin position="232"/>
        <end position="253"/>
    </location>
</feature>
<comment type="caution">
    <text evidence="6">The sequence shown here is derived from an EMBL/GenBank/DDBJ whole genome shotgun (WGS) entry which is preliminary data.</text>
</comment>